<dbReference type="InterPro" id="IPR020904">
    <property type="entry name" value="Sc_DH/Rdtase_CS"/>
</dbReference>
<proteinExistence type="inferred from homology"/>
<organism evidence="4 5">
    <name type="scientific">Bradyrhizobium barranii subsp. barranii</name>
    <dbReference type="NCBI Taxonomy" id="2823807"/>
    <lineage>
        <taxon>Bacteria</taxon>
        <taxon>Pseudomonadati</taxon>
        <taxon>Pseudomonadota</taxon>
        <taxon>Alphaproteobacteria</taxon>
        <taxon>Hyphomicrobiales</taxon>
        <taxon>Nitrobacteraceae</taxon>
        <taxon>Bradyrhizobium</taxon>
        <taxon>Bradyrhizobium barranii</taxon>
    </lineage>
</organism>
<gene>
    <name evidence="4" type="ORF">G6321_00032875</name>
</gene>
<dbReference type="SUPFAM" id="SSF51735">
    <property type="entry name" value="NAD(P)-binding Rossmann-fold domains"/>
    <property type="match status" value="1"/>
</dbReference>
<dbReference type="PRINTS" id="PR00081">
    <property type="entry name" value="GDHRDH"/>
</dbReference>
<keyword evidence="2" id="KW-0560">Oxidoreductase</keyword>
<dbReference type="PROSITE" id="PS00061">
    <property type="entry name" value="ADH_SHORT"/>
    <property type="match status" value="1"/>
</dbReference>
<dbReference type="AlphaFoldDB" id="A0A9X9YI52"/>
<feature type="region of interest" description="Disordered" evidence="3">
    <location>
        <begin position="47"/>
        <end position="67"/>
    </location>
</feature>
<dbReference type="Proteomes" id="UP000564836">
    <property type="component" value="Chromosome"/>
</dbReference>
<evidence type="ECO:0000313" key="5">
    <source>
        <dbReference type="Proteomes" id="UP000564836"/>
    </source>
</evidence>
<name>A0A9X9YI52_9BRAD</name>
<reference evidence="4 5" key="2">
    <citation type="journal article" date="2022" name="Int. J. Syst. Evol. Microbiol.">
        <title>Strains of Bradyrhizobium barranii sp. nov. associated with legumes native to Canada are symbionts of soybeans and belong to different subspecies (subsp. barranii subsp. nov. and subsp. apii subsp. nov.) and symbiovars (sv. glycinearum and sv. septentrionale).</title>
        <authorList>
            <person name="Bromfield E.S.P."/>
            <person name="Cloutier S."/>
            <person name="Wasai-Hara S."/>
            <person name="Minamisawa K."/>
        </authorList>
    </citation>
    <scope>NUCLEOTIDE SEQUENCE [LARGE SCALE GENOMIC DNA]</scope>
    <source>
        <strain evidence="4 5">323S2</strain>
    </source>
</reference>
<feature type="compositionally biased region" description="Polar residues" evidence="3">
    <location>
        <begin position="52"/>
        <end position="67"/>
    </location>
</feature>
<dbReference type="CDD" id="cd05233">
    <property type="entry name" value="SDR_c"/>
    <property type="match status" value="1"/>
</dbReference>
<dbReference type="GO" id="GO:0016491">
    <property type="term" value="F:oxidoreductase activity"/>
    <property type="evidence" value="ECO:0007669"/>
    <property type="project" value="UniProtKB-KW"/>
</dbReference>
<evidence type="ECO:0000313" key="4">
    <source>
        <dbReference type="EMBL" id="UGX90607.1"/>
    </source>
</evidence>
<dbReference type="Gene3D" id="3.40.50.720">
    <property type="entry name" value="NAD(P)-binding Rossmann-like Domain"/>
    <property type="match status" value="1"/>
</dbReference>
<dbReference type="FunFam" id="3.40.50.720:FF:000084">
    <property type="entry name" value="Short-chain dehydrogenase reductase"/>
    <property type="match status" value="1"/>
</dbReference>
<dbReference type="PANTHER" id="PTHR24321:SF8">
    <property type="entry name" value="ESTRADIOL 17-BETA-DEHYDROGENASE 8-RELATED"/>
    <property type="match status" value="1"/>
</dbReference>
<dbReference type="InterPro" id="IPR036291">
    <property type="entry name" value="NAD(P)-bd_dom_sf"/>
</dbReference>
<evidence type="ECO:0000256" key="3">
    <source>
        <dbReference type="SAM" id="MobiDB-lite"/>
    </source>
</evidence>
<evidence type="ECO:0000256" key="2">
    <source>
        <dbReference type="ARBA" id="ARBA00023002"/>
    </source>
</evidence>
<dbReference type="PRINTS" id="PR00080">
    <property type="entry name" value="SDRFAMILY"/>
</dbReference>
<dbReference type="Pfam" id="PF13561">
    <property type="entry name" value="adh_short_C2"/>
    <property type="match status" value="1"/>
</dbReference>
<dbReference type="InterPro" id="IPR002347">
    <property type="entry name" value="SDR_fam"/>
</dbReference>
<dbReference type="PANTHER" id="PTHR24321">
    <property type="entry name" value="DEHYDROGENASES, SHORT CHAIN"/>
    <property type="match status" value="1"/>
</dbReference>
<protein>
    <submittedName>
        <fullName evidence="4">SDR family oxidoreductase</fullName>
    </submittedName>
</protein>
<evidence type="ECO:0000256" key="1">
    <source>
        <dbReference type="ARBA" id="ARBA00006484"/>
    </source>
</evidence>
<comment type="similarity">
    <text evidence="1">Belongs to the short-chain dehydrogenases/reductases (SDR) family.</text>
</comment>
<dbReference type="EMBL" id="CP088280">
    <property type="protein sequence ID" value="UGX90607.1"/>
    <property type="molecule type" value="Genomic_DNA"/>
</dbReference>
<reference evidence="4 5" key="1">
    <citation type="journal article" date="2017" name="Syst. Appl. Microbiol.">
        <title>Soybeans inoculated with root zone soils of Canadian native legumes harbour diverse and novel Bradyrhizobium spp. that possess agricultural potential.</title>
        <authorList>
            <person name="Bromfield E.S.P."/>
            <person name="Cloutier S."/>
            <person name="Tambong J.T."/>
            <person name="Tran Thi T.V."/>
        </authorList>
    </citation>
    <scope>NUCLEOTIDE SEQUENCE [LARGE SCALE GENOMIC DNA]</scope>
    <source>
        <strain evidence="4 5">323S2</strain>
    </source>
</reference>
<accession>A0A9X9YI52</accession>
<sequence length="273" mass="29653">MAKVGGTTGRRLAPPATQLERCPWPPFIPTLPARSFSSPVAHRGLGLRSCGASRSRNPMSCSSTSRPTRALARELSDQGLAAHFQRVDLTDIAALRAGVAEARKAHGAINILVNNAAHDERHNTEEMTPEYWDDRIAVNLKHQFFAAQAVLPDMKAANAGAIINFGSVSWMAGQGGMAAYTASKSGVVGLTRSLARDYGPYNIRVNAIAPGWIMTERQLEKWMTPAGEIELQQRQCLKRRLVPDEVAKFTLFLASDEASACTAQHYVVDGGWV</sequence>